<protein>
    <submittedName>
        <fullName evidence="1">Uncharacterized protein</fullName>
    </submittedName>
</protein>
<sequence length="79" mass="9441">MDICPGCNQEYSWKVKEWIPYDRFKDVKQIEDDGDENEEDDEDNDDDDEVVVLKKFEHFVNFNDVLNEMAIHLKVNENS</sequence>
<keyword evidence="2" id="KW-1185">Reference proteome</keyword>
<dbReference type="Proteomes" id="UP000266861">
    <property type="component" value="Unassembled WGS sequence"/>
</dbReference>
<reference evidence="1 2" key="1">
    <citation type="submission" date="2018-08" db="EMBL/GenBank/DDBJ databases">
        <title>Genome and evolution of the arbuscular mycorrhizal fungus Diversispora epigaea (formerly Glomus versiforme) and its bacterial endosymbionts.</title>
        <authorList>
            <person name="Sun X."/>
            <person name="Fei Z."/>
            <person name="Harrison M."/>
        </authorList>
    </citation>
    <scope>NUCLEOTIDE SEQUENCE [LARGE SCALE GENOMIC DNA]</scope>
    <source>
        <strain evidence="1 2">IT104</strain>
    </source>
</reference>
<dbReference type="AlphaFoldDB" id="A0A397HGG3"/>
<evidence type="ECO:0000313" key="2">
    <source>
        <dbReference type="Proteomes" id="UP000266861"/>
    </source>
</evidence>
<organism evidence="1 2">
    <name type="scientific">Diversispora epigaea</name>
    <dbReference type="NCBI Taxonomy" id="1348612"/>
    <lineage>
        <taxon>Eukaryota</taxon>
        <taxon>Fungi</taxon>
        <taxon>Fungi incertae sedis</taxon>
        <taxon>Mucoromycota</taxon>
        <taxon>Glomeromycotina</taxon>
        <taxon>Glomeromycetes</taxon>
        <taxon>Diversisporales</taxon>
        <taxon>Diversisporaceae</taxon>
        <taxon>Diversispora</taxon>
    </lineage>
</organism>
<gene>
    <name evidence="1" type="ORF">Glove_355g36</name>
</gene>
<comment type="caution">
    <text evidence="1">The sequence shown here is derived from an EMBL/GenBank/DDBJ whole genome shotgun (WGS) entry which is preliminary data.</text>
</comment>
<dbReference type="OrthoDB" id="4062651at2759"/>
<dbReference type="EMBL" id="PQFF01000324">
    <property type="protein sequence ID" value="RHZ60333.1"/>
    <property type="molecule type" value="Genomic_DNA"/>
</dbReference>
<evidence type="ECO:0000313" key="1">
    <source>
        <dbReference type="EMBL" id="RHZ60333.1"/>
    </source>
</evidence>
<accession>A0A397HGG3</accession>
<proteinExistence type="predicted"/>
<name>A0A397HGG3_9GLOM</name>